<dbReference type="InterPro" id="IPR008257">
    <property type="entry name" value="Pept_M19"/>
</dbReference>
<dbReference type="PROSITE" id="PS51365">
    <property type="entry name" value="RENAL_DIPEPTIDASE_2"/>
    <property type="match status" value="1"/>
</dbReference>
<dbReference type="RefSeq" id="WP_189499095.1">
    <property type="nucleotide sequence ID" value="NZ_BMZH01000013.1"/>
</dbReference>
<dbReference type="Pfam" id="PF01244">
    <property type="entry name" value="Peptidase_M19"/>
    <property type="match status" value="1"/>
</dbReference>
<dbReference type="SUPFAM" id="SSF51556">
    <property type="entry name" value="Metallo-dependent hydrolases"/>
    <property type="match status" value="1"/>
</dbReference>
<keyword evidence="1" id="KW-0732">Signal</keyword>
<protein>
    <submittedName>
        <fullName evidence="2">Peptidase M19</fullName>
    </submittedName>
</protein>
<dbReference type="EMBL" id="BMZH01000013">
    <property type="protein sequence ID" value="GHB01799.1"/>
    <property type="molecule type" value="Genomic_DNA"/>
</dbReference>
<evidence type="ECO:0000256" key="1">
    <source>
        <dbReference type="SAM" id="SignalP"/>
    </source>
</evidence>
<comment type="caution">
    <text evidence="2">The sequence shown here is derived from an EMBL/GenBank/DDBJ whole genome shotgun (WGS) entry which is preliminary data.</text>
</comment>
<reference evidence="2" key="1">
    <citation type="journal article" date="2014" name="Int. J. Syst. Evol. Microbiol.">
        <title>Complete genome sequence of Corynebacterium casei LMG S-19264T (=DSM 44701T), isolated from a smear-ripened cheese.</title>
        <authorList>
            <consortium name="US DOE Joint Genome Institute (JGI-PGF)"/>
            <person name="Walter F."/>
            <person name="Albersmeier A."/>
            <person name="Kalinowski J."/>
            <person name="Ruckert C."/>
        </authorList>
    </citation>
    <scope>NUCLEOTIDE SEQUENCE</scope>
    <source>
        <strain evidence="2">KCTC 32513</strain>
    </source>
</reference>
<dbReference type="Gene3D" id="3.20.20.140">
    <property type="entry name" value="Metal-dependent hydrolases"/>
    <property type="match status" value="1"/>
</dbReference>
<feature type="chain" id="PRO_5035149089" evidence="1">
    <location>
        <begin position="22"/>
        <end position="398"/>
    </location>
</feature>
<dbReference type="AlphaFoldDB" id="A0A8J3CU32"/>
<proteinExistence type="predicted"/>
<organism evidence="2 3">
    <name type="scientific">Algimonas arctica</name>
    <dbReference type="NCBI Taxonomy" id="1479486"/>
    <lineage>
        <taxon>Bacteria</taxon>
        <taxon>Pseudomonadati</taxon>
        <taxon>Pseudomonadota</taxon>
        <taxon>Alphaproteobacteria</taxon>
        <taxon>Maricaulales</taxon>
        <taxon>Robiginitomaculaceae</taxon>
        <taxon>Algimonas</taxon>
    </lineage>
</organism>
<gene>
    <name evidence="2" type="ORF">GCM10009069_25710</name>
</gene>
<sequence length="398" mass="42432">MTFRSALILSSACLLAACATAPEILNVSTVHDRTLTLDTHIDIPLTYMTEIDPSAQTELQVDLPKLAAGKLDSGFWIVYTPQGDMTEAGYAAALDIARTRVTAIEALTDTHSDNFELALTANDVRRIVGAGKHAVLIGMENAFPLGPDLSTLDHWADHGVRYVGITHFGNNQFGDSSNPHPERDGGVGTWGGLSPLGESLVGRLNDLGIMVDVSHTGKLTMMQAADLSRTPIIASHSGVKAVADTARNLDDEQLRKIRDVNGVAQMVALGAYVKLPTAAQLTAREALDAEYGDRNGWPQAKQDAYMKRRAIITAMAPEASVSDFVDHIDHAVRVAGIDHVGIASDFDGGGGVDGWKDASETENVTAELVKRGYSEAEIGKIWGGNLLRVLEAVEAGAK</sequence>
<dbReference type="PROSITE" id="PS51257">
    <property type="entry name" value="PROKAR_LIPOPROTEIN"/>
    <property type="match status" value="1"/>
</dbReference>
<dbReference type="PANTHER" id="PTHR10443">
    <property type="entry name" value="MICROSOMAL DIPEPTIDASE"/>
    <property type="match status" value="1"/>
</dbReference>
<dbReference type="PANTHER" id="PTHR10443:SF12">
    <property type="entry name" value="DIPEPTIDASE"/>
    <property type="match status" value="1"/>
</dbReference>
<evidence type="ECO:0000313" key="2">
    <source>
        <dbReference type="EMBL" id="GHB01799.1"/>
    </source>
</evidence>
<dbReference type="InterPro" id="IPR032466">
    <property type="entry name" value="Metal_Hydrolase"/>
</dbReference>
<evidence type="ECO:0000313" key="3">
    <source>
        <dbReference type="Proteomes" id="UP000634004"/>
    </source>
</evidence>
<accession>A0A8J3CU32</accession>
<dbReference type="CDD" id="cd01301">
    <property type="entry name" value="rDP_like"/>
    <property type="match status" value="1"/>
</dbReference>
<dbReference type="GO" id="GO:0070573">
    <property type="term" value="F:metallodipeptidase activity"/>
    <property type="evidence" value="ECO:0007669"/>
    <property type="project" value="InterPro"/>
</dbReference>
<dbReference type="GO" id="GO:0006508">
    <property type="term" value="P:proteolysis"/>
    <property type="evidence" value="ECO:0007669"/>
    <property type="project" value="InterPro"/>
</dbReference>
<name>A0A8J3CU32_9PROT</name>
<dbReference type="Proteomes" id="UP000634004">
    <property type="component" value="Unassembled WGS sequence"/>
</dbReference>
<feature type="signal peptide" evidence="1">
    <location>
        <begin position="1"/>
        <end position="21"/>
    </location>
</feature>
<keyword evidence="3" id="KW-1185">Reference proteome</keyword>
<reference evidence="2" key="2">
    <citation type="submission" date="2020-09" db="EMBL/GenBank/DDBJ databases">
        <authorList>
            <person name="Sun Q."/>
            <person name="Kim S."/>
        </authorList>
    </citation>
    <scope>NUCLEOTIDE SEQUENCE</scope>
    <source>
        <strain evidence="2">KCTC 32513</strain>
    </source>
</reference>
<dbReference type="Gene3D" id="1.10.287.650">
    <property type="entry name" value="L27 domain"/>
    <property type="match status" value="1"/>
</dbReference>